<organism evidence="1">
    <name type="scientific">virus sp. ctqEG8</name>
    <dbReference type="NCBI Taxonomy" id="2827998"/>
    <lineage>
        <taxon>Viruses</taxon>
    </lineage>
</organism>
<accession>A0A8S5RFG1</accession>
<proteinExistence type="predicted"/>
<reference evidence="1" key="1">
    <citation type="journal article" date="2021" name="Proc. Natl. Acad. Sci. U.S.A.">
        <title>A Catalog of Tens of Thousands of Viruses from Human Metagenomes Reveals Hidden Associations with Chronic Diseases.</title>
        <authorList>
            <person name="Tisza M.J."/>
            <person name="Buck C.B."/>
        </authorList>
    </citation>
    <scope>NUCLEOTIDE SEQUENCE</scope>
    <source>
        <strain evidence="1">CtqEG8</strain>
    </source>
</reference>
<evidence type="ECO:0000313" key="1">
    <source>
        <dbReference type="EMBL" id="DAE29817.1"/>
    </source>
</evidence>
<name>A0A8S5RFG1_9VIRU</name>
<dbReference type="EMBL" id="BK059100">
    <property type="protein sequence ID" value="DAE29817.1"/>
    <property type="molecule type" value="Genomic_DNA"/>
</dbReference>
<sequence>MIINGKELKLEITFNTICQLEDIGVSLGEDRKTMSMLRGFVAIGLGISPDEAGEEIEKFVEGGGDITELVKAMSDAMENSGFFQSLAKKADAGKETVQKVPAKKA</sequence>
<protein>
    <submittedName>
        <fullName evidence="1">Tail assembly chaperone protein</fullName>
    </submittedName>
</protein>